<keyword evidence="3" id="KW-1185">Reference proteome</keyword>
<feature type="compositionally biased region" description="Low complexity" evidence="1">
    <location>
        <begin position="86"/>
        <end position="98"/>
    </location>
</feature>
<dbReference type="EMBL" id="BTGU01000089">
    <property type="protein sequence ID" value="GMN59584.1"/>
    <property type="molecule type" value="Genomic_DNA"/>
</dbReference>
<feature type="region of interest" description="Disordered" evidence="1">
    <location>
        <begin position="77"/>
        <end position="113"/>
    </location>
</feature>
<name>A0AA88J0F1_FICCA</name>
<dbReference type="Gramene" id="FCD_00027675-RA">
    <property type="protein sequence ID" value="FCD_00027675-RA:cds"/>
    <property type="gene ID" value="FCD_00027675"/>
</dbReference>
<comment type="caution">
    <text evidence="2">The sequence shown here is derived from an EMBL/GenBank/DDBJ whole genome shotgun (WGS) entry which is preliminary data.</text>
</comment>
<protein>
    <submittedName>
        <fullName evidence="2">Uncharacterized protein</fullName>
    </submittedName>
</protein>
<evidence type="ECO:0000313" key="3">
    <source>
        <dbReference type="Proteomes" id="UP001187192"/>
    </source>
</evidence>
<gene>
    <name evidence="2" type="ORF">TIFTF001_028678</name>
</gene>
<sequence length="113" mass="12113">MISLAFSNGSAIFKHRAFSNGSAIFPIPCPPMTMLSQPTLPTKASLEDQPAGRDLHYHRRWWCDSFSPPACGFWNPSSKRPRAMPSVGMGSRGVSRGRCQSNLGGDGDGGDGS</sequence>
<evidence type="ECO:0000313" key="2">
    <source>
        <dbReference type="EMBL" id="GMN59584.1"/>
    </source>
</evidence>
<feature type="compositionally biased region" description="Gly residues" evidence="1">
    <location>
        <begin position="104"/>
        <end position="113"/>
    </location>
</feature>
<proteinExistence type="predicted"/>
<organism evidence="2 3">
    <name type="scientific">Ficus carica</name>
    <name type="common">Common fig</name>
    <dbReference type="NCBI Taxonomy" id="3494"/>
    <lineage>
        <taxon>Eukaryota</taxon>
        <taxon>Viridiplantae</taxon>
        <taxon>Streptophyta</taxon>
        <taxon>Embryophyta</taxon>
        <taxon>Tracheophyta</taxon>
        <taxon>Spermatophyta</taxon>
        <taxon>Magnoliopsida</taxon>
        <taxon>eudicotyledons</taxon>
        <taxon>Gunneridae</taxon>
        <taxon>Pentapetalae</taxon>
        <taxon>rosids</taxon>
        <taxon>fabids</taxon>
        <taxon>Rosales</taxon>
        <taxon>Moraceae</taxon>
        <taxon>Ficeae</taxon>
        <taxon>Ficus</taxon>
    </lineage>
</organism>
<evidence type="ECO:0000256" key="1">
    <source>
        <dbReference type="SAM" id="MobiDB-lite"/>
    </source>
</evidence>
<reference evidence="2" key="1">
    <citation type="submission" date="2023-07" db="EMBL/GenBank/DDBJ databases">
        <title>draft genome sequence of fig (Ficus carica).</title>
        <authorList>
            <person name="Takahashi T."/>
            <person name="Nishimura K."/>
        </authorList>
    </citation>
    <scope>NUCLEOTIDE SEQUENCE</scope>
</reference>
<dbReference type="Proteomes" id="UP001187192">
    <property type="component" value="Unassembled WGS sequence"/>
</dbReference>
<accession>A0AA88J0F1</accession>
<dbReference type="AlphaFoldDB" id="A0AA88J0F1"/>